<dbReference type="SUPFAM" id="SSF56529">
    <property type="entry name" value="FAH"/>
    <property type="match status" value="1"/>
</dbReference>
<dbReference type="EC" id="4.3.2.3" evidence="4"/>
<dbReference type="InterPro" id="IPR036663">
    <property type="entry name" value="Fumarylacetoacetase_C_sf"/>
</dbReference>
<dbReference type="GO" id="GO:0050385">
    <property type="term" value="F:ureidoglycolate lyase activity"/>
    <property type="evidence" value="ECO:0007669"/>
    <property type="project" value="UniProtKB-EC"/>
</dbReference>
<sequence length="280" mass="30287">MRLMNVGERGRERAAMMDQDGVLRDVSQYIRRVGGGSLLPATMDRLRALDPATLPPIGVEARIGPCVLDVPDFLCVGLNYAKHARESGMEPPAQPIIFSKASSALAGPDDDLILPRHAIKADWEVELGVVIGTEAYQLSEATALDHVAGYCLVNDISERSWQLETAGHWIVGKSGPGFGPVGPWLLSAEEVADPQDIDLWTDLNGERMQASNTSDMIFGVVEILVWLSRHMVLRPGTVIATGTPEGVGMGFRPQRFLRDGDQLRLGAAGLGEQGQRVIQA</sequence>
<evidence type="ECO:0000313" key="4">
    <source>
        <dbReference type="EMBL" id="SPF27788.1"/>
    </source>
</evidence>
<evidence type="ECO:0000256" key="1">
    <source>
        <dbReference type="ARBA" id="ARBA00010211"/>
    </source>
</evidence>
<dbReference type="GO" id="GO:0016853">
    <property type="term" value="F:isomerase activity"/>
    <property type="evidence" value="ECO:0007669"/>
    <property type="project" value="UniProtKB-ARBA"/>
</dbReference>
<dbReference type="Gene3D" id="3.90.850.10">
    <property type="entry name" value="Fumarylacetoacetase-like, C-terminal domain"/>
    <property type="match status" value="1"/>
</dbReference>
<dbReference type="InterPro" id="IPR011234">
    <property type="entry name" value="Fumarylacetoacetase-like_C"/>
</dbReference>
<keyword evidence="2" id="KW-0479">Metal-binding</keyword>
<evidence type="ECO:0000256" key="2">
    <source>
        <dbReference type="ARBA" id="ARBA00022723"/>
    </source>
</evidence>
<dbReference type="PANTHER" id="PTHR11820">
    <property type="entry name" value="ACYLPYRUVASE"/>
    <property type="match status" value="1"/>
</dbReference>
<comment type="similarity">
    <text evidence="1">Belongs to the FAH family.</text>
</comment>
<dbReference type="Pfam" id="PF01557">
    <property type="entry name" value="FAA_hydrolase"/>
    <property type="match status" value="1"/>
</dbReference>
<dbReference type="FunFam" id="3.90.850.10:FF:000002">
    <property type="entry name" value="2-hydroxyhepta-2,4-diene-1,7-dioate isomerase"/>
    <property type="match status" value="1"/>
</dbReference>
<dbReference type="Proteomes" id="UP000244932">
    <property type="component" value="Unassembled WGS sequence"/>
</dbReference>
<dbReference type="GO" id="GO:0046872">
    <property type="term" value="F:metal ion binding"/>
    <property type="evidence" value="ECO:0007669"/>
    <property type="project" value="UniProtKB-KW"/>
</dbReference>
<keyword evidence="5" id="KW-1185">Reference proteome</keyword>
<dbReference type="PANTHER" id="PTHR11820:SF8">
    <property type="entry name" value="BLL6360 PROTEIN"/>
    <property type="match status" value="1"/>
</dbReference>
<dbReference type="GO" id="GO:0019752">
    <property type="term" value="P:carboxylic acid metabolic process"/>
    <property type="evidence" value="ECO:0007669"/>
    <property type="project" value="UniProtKB-ARBA"/>
</dbReference>
<reference evidence="4 5" key="1">
    <citation type="submission" date="2018-03" db="EMBL/GenBank/DDBJ databases">
        <authorList>
            <person name="Keele B.F."/>
        </authorList>
    </citation>
    <scope>NUCLEOTIDE SEQUENCE [LARGE SCALE GENOMIC DNA]</scope>
    <source>
        <strain evidence="4 5">CeCT 8812</strain>
    </source>
</reference>
<dbReference type="OrthoDB" id="5197601at2"/>
<protein>
    <submittedName>
        <fullName evidence="4">Ureidoglycolate lyase</fullName>
        <ecNumber evidence="4">4.3.2.3</ecNumber>
    </submittedName>
</protein>
<gene>
    <name evidence="4" type="ORF">POI8812_00083</name>
</gene>
<feature type="domain" description="Fumarylacetoacetase-like C-terminal" evidence="3">
    <location>
        <begin position="74"/>
        <end position="277"/>
    </location>
</feature>
<name>A0A2R8A701_9RHOB</name>
<evidence type="ECO:0000259" key="3">
    <source>
        <dbReference type="Pfam" id="PF01557"/>
    </source>
</evidence>
<dbReference type="RefSeq" id="WP_108780565.1">
    <property type="nucleotide sequence ID" value="NZ_OMKW01000001.1"/>
</dbReference>
<proteinExistence type="inferred from homology"/>
<dbReference type="EMBL" id="OMKW01000001">
    <property type="protein sequence ID" value="SPF27788.1"/>
    <property type="molecule type" value="Genomic_DNA"/>
</dbReference>
<organism evidence="4 5">
    <name type="scientific">Pontivivens insulae</name>
    <dbReference type="NCBI Taxonomy" id="1639689"/>
    <lineage>
        <taxon>Bacteria</taxon>
        <taxon>Pseudomonadati</taxon>
        <taxon>Pseudomonadota</taxon>
        <taxon>Alphaproteobacteria</taxon>
        <taxon>Rhodobacterales</taxon>
        <taxon>Paracoccaceae</taxon>
        <taxon>Pontivivens</taxon>
    </lineage>
</organism>
<evidence type="ECO:0000313" key="5">
    <source>
        <dbReference type="Proteomes" id="UP000244932"/>
    </source>
</evidence>
<accession>A0A2R8A701</accession>
<dbReference type="AlphaFoldDB" id="A0A2R8A701"/>
<keyword evidence="4" id="KW-0456">Lyase</keyword>